<gene>
    <name evidence="1" type="ORF">HDF22_003857</name>
</gene>
<dbReference type="PROSITE" id="PS51257">
    <property type="entry name" value="PROKAR_LIPOPROTEIN"/>
    <property type="match status" value="1"/>
</dbReference>
<organism evidence="1 2">
    <name type="scientific">Mucilaginibacter lappiensis</name>
    <dbReference type="NCBI Taxonomy" id="354630"/>
    <lineage>
        <taxon>Bacteria</taxon>
        <taxon>Pseudomonadati</taxon>
        <taxon>Bacteroidota</taxon>
        <taxon>Sphingobacteriia</taxon>
        <taxon>Sphingobacteriales</taxon>
        <taxon>Sphingobacteriaceae</taxon>
        <taxon>Mucilaginibacter</taxon>
    </lineage>
</organism>
<proteinExistence type="predicted"/>
<dbReference type="AlphaFoldDB" id="A0A841JN06"/>
<dbReference type="EMBL" id="JACHCA010000011">
    <property type="protein sequence ID" value="MBB6129725.1"/>
    <property type="molecule type" value="Genomic_DNA"/>
</dbReference>
<evidence type="ECO:0000313" key="2">
    <source>
        <dbReference type="Proteomes" id="UP000548326"/>
    </source>
</evidence>
<evidence type="ECO:0000313" key="1">
    <source>
        <dbReference type="EMBL" id="MBB6129725.1"/>
    </source>
</evidence>
<sequence length="330" mass="38011">MKFKPSLSQILGLLLIIVALQSCEPTQPGSWKNEQISSPDKFHQLNTELFKQLKVNDEKQLENIMSRDFIDHPYRNRKIELVSNRVKVNDYTLLDEYYVVNRYISSDTISSGIKGPNGYSLTYQGATHEMYFAFFVPINKAIPNQDMITAVYCKYNYGWKLSQLDVSHYKFNGKTAPELCDQAKECYNKGFLIDALNIASSAMDCSSPNDLWKYNGDEEINSFYNKVLKEAYSIYKFPVTIKLVSTHPHIIRIMNQTTPEGVFPMIYYVSSIKLKDTTALKQENENIRKVINETLPGIDQDKKYVLYSAFNESPTGRKTVDHFDMTAKLK</sequence>
<dbReference type="RefSeq" id="WP_183588732.1">
    <property type="nucleotide sequence ID" value="NZ_JACHCA010000011.1"/>
</dbReference>
<comment type="caution">
    <text evidence="1">The sequence shown here is derived from an EMBL/GenBank/DDBJ whole genome shotgun (WGS) entry which is preliminary data.</text>
</comment>
<reference evidence="1 2" key="1">
    <citation type="submission" date="2020-08" db="EMBL/GenBank/DDBJ databases">
        <title>Genomic Encyclopedia of Type Strains, Phase IV (KMG-V): Genome sequencing to study the core and pangenomes of soil and plant-associated prokaryotes.</title>
        <authorList>
            <person name="Whitman W."/>
        </authorList>
    </citation>
    <scope>NUCLEOTIDE SEQUENCE [LARGE SCALE GENOMIC DNA]</scope>
    <source>
        <strain evidence="1 2">MP601</strain>
    </source>
</reference>
<name>A0A841JN06_9SPHI</name>
<protein>
    <submittedName>
        <fullName evidence="1">Uncharacterized protein</fullName>
    </submittedName>
</protein>
<dbReference type="Proteomes" id="UP000548326">
    <property type="component" value="Unassembled WGS sequence"/>
</dbReference>
<accession>A0A841JN06</accession>